<comment type="caution">
    <text evidence="2">The sequence shown here is derived from an EMBL/GenBank/DDBJ whole genome shotgun (WGS) entry which is preliminary data.</text>
</comment>
<dbReference type="EMBL" id="MFSS01000029">
    <property type="protein sequence ID" value="OGI44019.1"/>
    <property type="molecule type" value="Genomic_DNA"/>
</dbReference>
<name>A0A1F6TG05_9PROT</name>
<gene>
    <name evidence="2" type="ORF">A2150_02260</name>
</gene>
<sequence length="251" mass="27802">MAERTAVEKAVLAALEREPGVNLHRWPVQIEYNVVNRALTLEGEVDNIIAKRRAYECVSRVDGVDGIMDRLRVRPSEPRGDGAIRASITHSILDEPTLRDCALHVYHKGVMETLRVPPGGKDVIGVTVIDGVVELTGHIGSLSHKRLTGALAWWAPGCRDVLNVMKVEPAEADNDGEITDALRLVLEKDPLIHHVDDLGVSVRDHVVTLSGVVTTEEERHQVEYDAWYLVGVRDVVNRLEVRRQTGRTGIS</sequence>
<protein>
    <recommendedName>
        <fullName evidence="1">BON domain-containing protein</fullName>
    </recommendedName>
</protein>
<dbReference type="PANTHER" id="PTHR34606">
    <property type="entry name" value="BON DOMAIN-CONTAINING PROTEIN"/>
    <property type="match status" value="1"/>
</dbReference>
<feature type="domain" description="BON" evidence="1">
    <location>
        <begin position="3"/>
        <end position="75"/>
    </location>
</feature>
<dbReference type="Pfam" id="PF04972">
    <property type="entry name" value="BON"/>
    <property type="match status" value="3"/>
</dbReference>
<proteinExistence type="predicted"/>
<feature type="domain" description="BON" evidence="1">
    <location>
        <begin position="174"/>
        <end position="243"/>
    </location>
</feature>
<organism evidence="2 3">
    <name type="scientific">Candidatus Muproteobacteria bacterium RBG_16_64_11</name>
    <dbReference type="NCBI Taxonomy" id="1817758"/>
    <lineage>
        <taxon>Bacteria</taxon>
        <taxon>Pseudomonadati</taxon>
        <taxon>Pseudomonadota</taxon>
        <taxon>Candidatus Muproteobacteria</taxon>
    </lineage>
</organism>
<dbReference type="Proteomes" id="UP000177925">
    <property type="component" value="Unassembled WGS sequence"/>
</dbReference>
<evidence type="ECO:0000313" key="3">
    <source>
        <dbReference type="Proteomes" id="UP000177925"/>
    </source>
</evidence>
<dbReference type="InterPro" id="IPR051686">
    <property type="entry name" value="Lipoprotein_DolP"/>
</dbReference>
<evidence type="ECO:0000259" key="1">
    <source>
        <dbReference type="PROSITE" id="PS50914"/>
    </source>
</evidence>
<dbReference type="InterPro" id="IPR007055">
    <property type="entry name" value="BON_dom"/>
</dbReference>
<accession>A0A1F6TG05</accession>
<dbReference type="AlphaFoldDB" id="A0A1F6TG05"/>
<reference evidence="2 3" key="1">
    <citation type="journal article" date="2016" name="Nat. Commun.">
        <title>Thousands of microbial genomes shed light on interconnected biogeochemical processes in an aquifer system.</title>
        <authorList>
            <person name="Anantharaman K."/>
            <person name="Brown C.T."/>
            <person name="Hug L.A."/>
            <person name="Sharon I."/>
            <person name="Castelle C.J."/>
            <person name="Probst A.J."/>
            <person name="Thomas B.C."/>
            <person name="Singh A."/>
            <person name="Wilkins M.J."/>
            <person name="Karaoz U."/>
            <person name="Brodie E.L."/>
            <person name="Williams K.H."/>
            <person name="Hubbard S.S."/>
            <person name="Banfield J.F."/>
        </authorList>
    </citation>
    <scope>NUCLEOTIDE SEQUENCE [LARGE SCALE GENOMIC DNA]</scope>
</reference>
<evidence type="ECO:0000313" key="2">
    <source>
        <dbReference type="EMBL" id="OGI44019.1"/>
    </source>
</evidence>
<dbReference type="PROSITE" id="PS50914">
    <property type="entry name" value="BON"/>
    <property type="match status" value="2"/>
</dbReference>
<dbReference type="STRING" id="1817758.A2150_02260"/>
<dbReference type="Gene3D" id="3.40.1520.20">
    <property type="match status" value="1"/>
</dbReference>
<dbReference type="PANTHER" id="PTHR34606:SF15">
    <property type="entry name" value="BON DOMAIN-CONTAINING PROTEIN"/>
    <property type="match status" value="1"/>
</dbReference>
<dbReference type="Gene3D" id="3.30.1340.30">
    <property type="match status" value="1"/>
</dbReference>